<accession>A0ABU2N874</accession>
<gene>
    <name evidence="6" type="ORF">RM445_11460</name>
</gene>
<dbReference type="InterPro" id="IPR005467">
    <property type="entry name" value="His_kinase_dom"/>
</dbReference>
<keyword evidence="2" id="KW-0418">Kinase</keyword>
<protein>
    <submittedName>
        <fullName evidence="6">GAF domain-containing protein</fullName>
    </submittedName>
</protein>
<keyword evidence="7" id="KW-1185">Reference proteome</keyword>
<dbReference type="PROSITE" id="PS50112">
    <property type="entry name" value="PAS"/>
    <property type="match status" value="1"/>
</dbReference>
<dbReference type="SMART" id="SM00387">
    <property type="entry name" value="HATPase_c"/>
    <property type="match status" value="1"/>
</dbReference>
<dbReference type="SMART" id="SM00091">
    <property type="entry name" value="PAS"/>
    <property type="match status" value="1"/>
</dbReference>
<evidence type="ECO:0000256" key="2">
    <source>
        <dbReference type="ARBA" id="ARBA00022777"/>
    </source>
</evidence>
<evidence type="ECO:0000313" key="7">
    <source>
        <dbReference type="Proteomes" id="UP001183202"/>
    </source>
</evidence>
<proteinExistence type="predicted"/>
<dbReference type="InterPro" id="IPR013767">
    <property type="entry name" value="PAS_fold"/>
</dbReference>
<dbReference type="Gene3D" id="1.20.5.1930">
    <property type="match status" value="1"/>
</dbReference>
<dbReference type="Pfam" id="PF00989">
    <property type="entry name" value="PAS"/>
    <property type="match status" value="1"/>
</dbReference>
<dbReference type="Gene3D" id="3.30.450.40">
    <property type="match status" value="1"/>
</dbReference>
<evidence type="ECO:0000256" key="1">
    <source>
        <dbReference type="ARBA" id="ARBA00022679"/>
    </source>
</evidence>
<dbReference type="CDD" id="cd16917">
    <property type="entry name" value="HATPase_UhpB-NarQ-NarX-like"/>
    <property type="match status" value="1"/>
</dbReference>
<organism evidence="6 7">
    <name type="scientific">Pseudonocardia charpentierae</name>
    <dbReference type="NCBI Taxonomy" id="3075545"/>
    <lineage>
        <taxon>Bacteria</taxon>
        <taxon>Bacillati</taxon>
        <taxon>Actinomycetota</taxon>
        <taxon>Actinomycetes</taxon>
        <taxon>Pseudonocardiales</taxon>
        <taxon>Pseudonocardiaceae</taxon>
        <taxon>Pseudonocardia</taxon>
    </lineage>
</organism>
<sequence>MAMPPAPASNGGAATAVGPDVMAAALEASADGVALLDEQGRCLFVNPAACGLLGAPSADLLGQPGPFAGSEDAPSGTARPRRVVRWRAPGSLRERELEYQRRAVPGVDGRRLTVVTFRDVTDVRLQQRRFTAFATAAANIAYAGSLRGTLDTICAQLVETAGLAGAQIFLVDASGNRMRVHGAAPVDRWPPDFTLRLEEARQRGAELSSFEALRTGRPVATRRRKAQMLADPRWAPLHDQLDSFAWDDFVAVPLVVRDRAVGALNAYCRPGHEPDDDEIAFLTAMADQAAVAVENARLLTEVRGQAASDERHRLARELHDSACQRLFSLTLHLRAAELTRAEGTPPDTLLRTLDELAHAALDDMRALIFELHPTLLDTHGLVGAVREQAAWVTRRGGPEVTVDGPRERLDLGLDAELDAYRLVQEALHNCVKHARAAHVHVRIGPVDDNPQTLLVEVGDDGVGFDPRVVTPGLGLVSMRERAERLGGRLVVARRPAGGTVVRLLAPRVLGDPG</sequence>
<dbReference type="NCBIfam" id="TIGR00229">
    <property type="entry name" value="sensory_box"/>
    <property type="match status" value="1"/>
</dbReference>
<dbReference type="PANTHER" id="PTHR24421:SF61">
    <property type="entry name" value="OXYGEN SENSOR HISTIDINE KINASE NREB"/>
    <property type="match status" value="1"/>
</dbReference>
<dbReference type="InterPro" id="IPR035965">
    <property type="entry name" value="PAS-like_dom_sf"/>
</dbReference>
<dbReference type="InterPro" id="IPR011712">
    <property type="entry name" value="Sig_transdc_His_kin_sub3_dim/P"/>
</dbReference>
<name>A0ABU2N874_9PSEU</name>
<keyword evidence="3" id="KW-0902">Two-component regulatory system</keyword>
<feature type="domain" description="PAS" evidence="5">
    <location>
        <begin position="18"/>
        <end position="63"/>
    </location>
</feature>
<dbReference type="PROSITE" id="PS50109">
    <property type="entry name" value="HIS_KIN"/>
    <property type="match status" value="1"/>
</dbReference>
<dbReference type="PANTHER" id="PTHR24421">
    <property type="entry name" value="NITRATE/NITRITE SENSOR PROTEIN NARX-RELATED"/>
    <property type="match status" value="1"/>
</dbReference>
<dbReference type="InterPro" id="IPR036890">
    <property type="entry name" value="HATPase_C_sf"/>
</dbReference>
<dbReference type="Gene3D" id="3.30.565.10">
    <property type="entry name" value="Histidine kinase-like ATPase, C-terminal domain"/>
    <property type="match status" value="1"/>
</dbReference>
<dbReference type="InterPro" id="IPR003018">
    <property type="entry name" value="GAF"/>
</dbReference>
<evidence type="ECO:0000256" key="3">
    <source>
        <dbReference type="ARBA" id="ARBA00023012"/>
    </source>
</evidence>
<comment type="caution">
    <text evidence="6">The sequence shown here is derived from an EMBL/GenBank/DDBJ whole genome shotgun (WGS) entry which is preliminary data.</text>
</comment>
<dbReference type="SMART" id="SM00065">
    <property type="entry name" value="GAF"/>
    <property type="match status" value="1"/>
</dbReference>
<dbReference type="Gene3D" id="3.30.450.20">
    <property type="entry name" value="PAS domain"/>
    <property type="match status" value="1"/>
</dbReference>
<dbReference type="InterPro" id="IPR000014">
    <property type="entry name" value="PAS"/>
</dbReference>
<dbReference type="SUPFAM" id="SSF55781">
    <property type="entry name" value="GAF domain-like"/>
    <property type="match status" value="1"/>
</dbReference>
<reference evidence="7" key="1">
    <citation type="submission" date="2023-07" db="EMBL/GenBank/DDBJ databases">
        <title>30 novel species of actinomycetes from the DSMZ collection.</title>
        <authorList>
            <person name="Nouioui I."/>
        </authorList>
    </citation>
    <scope>NUCLEOTIDE SEQUENCE [LARGE SCALE GENOMIC DNA]</scope>
    <source>
        <strain evidence="7">DSM 45834</strain>
    </source>
</reference>
<dbReference type="CDD" id="cd00130">
    <property type="entry name" value="PAS"/>
    <property type="match status" value="1"/>
</dbReference>
<keyword evidence="1" id="KW-0808">Transferase</keyword>
<dbReference type="InterPro" id="IPR050482">
    <property type="entry name" value="Sensor_HK_TwoCompSys"/>
</dbReference>
<dbReference type="Proteomes" id="UP001183202">
    <property type="component" value="Unassembled WGS sequence"/>
</dbReference>
<dbReference type="InterPro" id="IPR029016">
    <property type="entry name" value="GAF-like_dom_sf"/>
</dbReference>
<evidence type="ECO:0000313" key="6">
    <source>
        <dbReference type="EMBL" id="MDT0350141.1"/>
    </source>
</evidence>
<dbReference type="Pfam" id="PF07730">
    <property type="entry name" value="HisKA_3"/>
    <property type="match status" value="1"/>
</dbReference>
<dbReference type="Pfam" id="PF01590">
    <property type="entry name" value="GAF"/>
    <property type="match status" value="1"/>
</dbReference>
<evidence type="ECO:0000259" key="5">
    <source>
        <dbReference type="PROSITE" id="PS50112"/>
    </source>
</evidence>
<dbReference type="SUPFAM" id="SSF55785">
    <property type="entry name" value="PYP-like sensor domain (PAS domain)"/>
    <property type="match status" value="1"/>
</dbReference>
<evidence type="ECO:0000259" key="4">
    <source>
        <dbReference type="PROSITE" id="PS50109"/>
    </source>
</evidence>
<dbReference type="EMBL" id="JAVREJ010000006">
    <property type="protein sequence ID" value="MDT0350141.1"/>
    <property type="molecule type" value="Genomic_DNA"/>
</dbReference>
<dbReference type="Pfam" id="PF02518">
    <property type="entry name" value="HATPase_c"/>
    <property type="match status" value="1"/>
</dbReference>
<feature type="domain" description="Histidine kinase" evidence="4">
    <location>
        <begin position="421"/>
        <end position="509"/>
    </location>
</feature>
<dbReference type="RefSeq" id="WP_311556166.1">
    <property type="nucleotide sequence ID" value="NZ_JAVREJ010000006.1"/>
</dbReference>
<dbReference type="SUPFAM" id="SSF55874">
    <property type="entry name" value="ATPase domain of HSP90 chaperone/DNA topoisomerase II/histidine kinase"/>
    <property type="match status" value="1"/>
</dbReference>
<dbReference type="InterPro" id="IPR003594">
    <property type="entry name" value="HATPase_dom"/>
</dbReference>